<evidence type="ECO:0000256" key="1">
    <source>
        <dbReference type="SAM" id="Coils"/>
    </source>
</evidence>
<evidence type="ECO:0000313" key="2">
    <source>
        <dbReference type="EMBL" id="AXN53537.1"/>
    </source>
</evidence>
<protein>
    <submittedName>
        <fullName evidence="2">Uncharacterized protein</fullName>
    </submittedName>
</protein>
<evidence type="ECO:0000313" key="3">
    <source>
        <dbReference type="Proteomes" id="UP000259952"/>
    </source>
</evidence>
<dbReference type="Pfam" id="PF25283">
    <property type="entry name" value="DUF7873"/>
    <property type="match status" value="1"/>
</dbReference>
<organism evidence="2 3">
    <name type="scientific">Gordonia phage Fryberger</name>
    <dbReference type="NCBI Taxonomy" id="2250392"/>
    <lineage>
        <taxon>Viruses</taxon>
        <taxon>Duplodnaviria</taxon>
        <taxon>Heunggongvirae</taxon>
        <taxon>Uroviricota</taxon>
        <taxon>Caudoviricetes</taxon>
        <taxon>Ronaldovirus</taxon>
        <taxon>Ronaldovirus fryberger</taxon>
    </lineage>
</organism>
<dbReference type="EMBL" id="MH479913">
    <property type="protein sequence ID" value="AXN53537.1"/>
    <property type="molecule type" value="Genomic_DNA"/>
</dbReference>
<sequence>MTLLNQIIAIDKGERSKARSVETKAYQTFGKSGLLQGISRTYQPLNEDDVELPPESTKVQVKVPNVIEDVKAALTRAFDVVLTKESANGSAVADIKVGDEVVATEVPVTYLLFLEKELENLFTFAKAIPRLDPSEDWTYDENVGAYASQVVQTTRTRKVPRHYELSPATKEHKAQVEMYYEDKVVGTWSTRKFSGAMPSDEVDAIVHRIEDLQRAVKQAREKANSTAVQDKHIGADILNYVFG</sequence>
<dbReference type="KEGG" id="vg:54998552"/>
<dbReference type="GeneID" id="54998552"/>
<keyword evidence="3" id="KW-1185">Reference proteome</keyword>
<dbReference type="RefSeq" id="YP_009807674.1">
    <property type="nucleotide sequence ID" value="NC_048027.1"/>
</dbReference>
<reference evidence="2 3" key="1">
    <citation type="submission" date="2018-06" db="EMBL/GenBank/DDBJ databases">
        <authorList>
            <person name="Searcy Z.E."/>
            <person name="Delesalle V.A."/>
            <person name="Garlena R.A."/>
            <person name="Russell D.A."/>
            <person name="Pope W.H."/>
            <person name="Jacobs-Sera D."/>
            <person name="Hatfull G.F."/>
        </authorList>
    </citation>
    <scope>NUCLEOTIDE SEQUENCE [LARGE SCALE GENOMIC DNA]</scope>
</reference>
<dbReference type="Proteomes" id="UP000259952">
    <property type="component" value="Segment"/>
</dbReference>
<keyword evidence="1" id="KW-0175">Coiled coil</keyword>
<name>A0A346FCS3_9CAUD</name>
<proteinExistence type="predicted"/>
<gene>
    <name evidence="2" type="primary">122</name>
    <name evidence="2" type="ORF">SEA_FRYBERGER_122</name>
</gene>
<feature type="coiled-coil region" evidence="1">
    <location>
        <begin position="202"/>
        <end position="229"/>
    </location>
</feature>
<accession>A0A346FCS3</accession>
<dbReference type="InterPro" id="IPR057195">
    <property type="entry name" value="DUF7873"/>
</dbReference>